<accession>A0A0W0UHF7</accession>
<dbReference type="EMBL" id="LNYG01000013">
    <property type="protein sequence ID" value="KTD07330.1"/>
    <property type="molecule type" value="Genomic_DNA"/>
</dbReference>
<keyword evidence="1" id="KW-0812">Transmembrane</keyword>
<protein>
    <recommendedName>
        <fullName evidence="4">LPXTG cell wall anchor domain-containing protein</fullName>
    </recommendedName>
</protein>
<feature type="transmembrane region" description="Helical" evidence="1">
    <location>
        <begin position="33"/>
        <end position="55"/>
    </location>
</feature>
<dbReference type="Proteomes" id="UP000054715">
    <property type="component" value="Unassembled WGS sequence"/>
</dbReference>
<dbReference type="PATRIC" id="fig|455.5.peg.1610"/>
<dbReference type="STRING" id="455.Ljam_1525"/>
<evidence type="ECO:0000313" key="3">
    <source>
        <dbReference type="Proteomes" id="UP000054715"/>
    </source>
</evidence>
<name>A0A0W0UHF7_9GAMM</name>
<evidence type="ECO:0000313" key="2">
    <source>
        <dbReference type="EMBL" id="KTD07330.1"/>
    </source>
</evidence>
<keyword evidence="1" id="KW-1133">Transmembrane helix</keyword>
<gene>
    <name evidence="2" type="ORF">Ljam_1525</name>
</gene>
<organism evidence="2 3">
    <name type="scientific">Legionella jamestowniensis</name>
    <dbReference type="NCBI Taxonomy" id="455"/>
    <lineage>
        <taxon>Bacteria</taxon>
        <taxon>Pseudomonadati</taxon>
        <taxon>Pseudomonadota</taxon>
        <taxon>Gammaproteobacteria</taxon>
        <taxon>Legionellales</taxon>
        <taxon>Legionellaceae</taxon>
        <taxon>Legionella</taxon>
    </lineage>
</organism>
<feature type="transmembrane region" description="Helical" evidence="1">
    <location>
        <begin position="6"/>
        <end position="26"/>
    </location>
</feature>
<evidence type="ECO:0000256" key="1">
    <source>
        <dbReference type="SAM" id="Phobius"/>
    </source>
</evidence>
<evidence type="ECO:0008006" key="4">
    <source>
        <dbReference type="Google" id="ProtNLM"/>
    </source>
</evidence>
<comment type="caution">
    <text evidence="2">The sequence shown here is derived from an EMBL/GenBank/DDBJ whole genome shotgun (WGS) entry which is preliminary data.</text>
</comment>
<reference evidence="2 3" key="1">
    <citation type="submission" date="2015-11" db="EMBL/GenBank/DDBJ databases">
        <title>Genomic analysis of 38 Legionella species identifies large and diverse effector repertoires.</title>
        <authorList>
            <person name="Burstein D."/>
            <person name="Amaro F."/>
            <person name="Zusman T."/>
            <person name="Lifshitz Z."/>
            <person name="Cohen O."/>
            <person name="Gilbert J.A."/>
            <person name="Pupko T."/>
            <person name="Shuman H.A."/>
            <person name="Segal G."/>
        </authorList>
    </citation>
    <scope>NUCLEOTIDE SEQUENCE [LARGE SCALE GENOMIC DNA]</scope>
    <source>
        <strain evidence="2 3">JA-26-G1-E2</strain>
    </source>
</reference>
<proteinExistence type="predicted"/>
<keyword evidence="1" id="KW-0472">Membrane</keyword>
<sequence>MELNAWFIGVLGVFVILLIGLMFLFRKKRHLRFVIALFIFLILGAIFLHGVSFTLH</sequence>
<dbReference type="AlphaFoldDB" id="A0A0W0UHF7"/>
<dbReference type="NCBIfam" id="TIGR01167">
    <property type="entry name" value="LPXTG_anchor"/>
    <property type="match status" value="1"/>
</dbReference>